<accession>E9SBA0</accession>
<organism evidence="2 3">
    <name type="scientific">Ruminococcus albus 8</name>
    <dbReference type="NCBI Taxonomy" id="246199"/>
    <lineage>
        <taxon>Bacteria</taxon>
        <taxon>Bacillati</taxon>
        <taxon>Bacillota</taxon>
        <taxon>Clostridia</taxon>
        <taxon>Eubacteriales</taxon>
        <taxon>Oscillospiraceae</taxon>
        <taxon>Ruminococcus</taxon>
    </lineage>
</organism>
<evidence type="ECO:0000259" key="1">
    <source>
        <dbReference type="SMART" id="SM00481"/>
    </source>
</evidence>
<dbReference type="SMART" id="SM00481">
    <property type="entry name" value="POLIIIAc"/>
    <property type="match status" value="1"/>
</dbReference>
<dbReference type="GO" id="GO:0004534">
    <property type="term" value="F:5'-3' RNA exonuclease activity"/>
    <property type="evidence" value="ECO:0007669"/>
    <property type="project" value="TreeGrafter"/>
</dbReference>
<dbReference type="InterPro" id="IPR052018">
    <property type="entry name" value="PHP_domain"/>
</dbReference>
<keyword evidence="2" id="KW-0378">Hydrolase</keyword>
<name>E9SBA0_RUMAL</name>
<gene>
    <name evidence="2" type="ORF">CUS_6573</name>
</gene>
<keyword evidence="3" id="KW-1185">Reference proteome</keyword>
<dbReference type="InterPro" id="IPR003141">
    <property type="entry name" value="Pol/His_phosphatase_N"/>
</dbReference>
<dbReference type="EMBL" id="ADKM02000066">
    <property type="protein sequence ID" value="EGC03398.1"/>
    <property type="molecule type" value="Genomic_DNA"/>
</dbReference>
<dbReference type="EC" id="3.1.3.-" evidence="2"/>
<dbReference type="GO" id="GO:0035312">
    <property type="term" value="F:5'-3' DNA exonuclease activity"/>
    <property type="evidence" value="ECO:0007669"/>
    <property type="project" value="TreeGrafter"/>
</dbReference>
<sequence>MIGDLHCHTTLSDGSMGIEEVIAQAKRVGLDFLAITDHDTLSSSSRAQILGERYGVKIIQAVELSAWDKVRGQKVHILCYAPQKPNRLEGLCLKSCTIRTECAKEMIEKVMARYPIPRDAVMKYCKGSKSIYKSHIMRALISYGYATEFYGSVNDRLFSYPRGECLVTREYPDVNFVLDMIHSSKGVAVLAHPHMFGNIELMKDLTAAGKLDGIECFHVSATDSQQQALKKFAEENGLLVTGGSDFHGLYNSTMTHIGKFTTDEENLEKLFKLIHVNAKAAKKAGEAAFNQPKEKE</sequence>
<dbReference type="Pfam" id="PF02811">
    <property type="entry name" value="PHP"/>
    <property type="match status" value="1"/>
</dbReference>
<dbReference type="RefSeq" id="WP_002848724.1">
    <property type="nucleotide sequence ID" value="NZ_ADKM02000066.1"/>
</dbReference>
<dbReference type="InterPro" id="IPR016195">
    <property type="entry name" value="Pol/histidinol_Pase-like"/>
</dbReference>
<comment type="caution">
    <text evidence="2">The sequence shown here is derived from an EMBL/GenBank/DDBJ whole genome shotgun (WGS) entry which is preliminary data.</text>
</comment>
<dbReference type="STRING" id="246199.CUS_6573"/>
<dbReference type="AlphaFoldDB" id="E9SBA0"/>
<dbReference type="OrthoDB" id="9804333at2"/>
<dbReference type="Gene3D" id="1.10.150.650">
    <property type="match status" value="1"/>
</dbReference>
<dbReference type="PANTHER" id="PTHR42924">
    <property type="entry name" value="EXONUCLEASE"/>
    <property type="match status" value="1"/>
</dbReference>
<evidence type="ECO:0000313" key="2">
    <source>
        <dbReference type="EMBL" id="EGC03398.1"/>
    </source>
</evidence>
<dbReference type="InterPro" id="IPR004013">
    <property type="entry name" value="PHP_dom"/>
</dbReference>
<evidence type="ECO:0000313" key="3">
    <source>
        <dbReference type="Proteomes" id="UP000004259"/>
    </source>
</evidence>
<feature type="domain" description="Polymerase/histidinol phosphatase N-terminal" evidence="1">
    <location>
        <begin position="3"/>
        <end position="68"/>
    </location>
</feature>
<dbReference type="eggNOG" id="COG0613">
    <property type="taxonomic scope" value="Bacteria"/>
</dbReference>
<dbReference type="Proteomes" id="UP000004259">
    <property type="component" value="Unassembled WGS sequence"/>
</dbReference>
<dbReference type="PANTHER" id="PTHR42924:SF3">
    <property type="entry name" value="POLYMERASE_HISTIDINOL PHOSPHATASE N-TERMINAL DOMAIN-CONTAINING PROTEIN"/>
    <property type="match status" value="1"/>
</dbReference>
<dbReference type="Gene3D" id="3.20.20.140">
    <property type="entry name" value="Metal-dependent hydrolases"/>
    <property type="match status" value="1"/>
</dbReference>
<proteinExistence type="predicted"/>
<dbReference type="SUPFAM" id="SSF89550">
    <property type="entry name" value="PHP domain-like"/>
    <property type="match status" value="1"/>
</dbReference>
<dbReference type="CDD" id="cd07438">
    <property type="entry name" value="PHP_HisPPase_AMP"/>
    <property type="match status" value="1"/>
</dbReference>
<reference evidence="2 3" key="1">
    <citation type="submission" date="2011-02" db="EMBL/GenBank/DDBJ databases">
        <authorList>
            <person name="Nelson K.E."/>
            <person name="Sutton G."/>
            <person name="Torralba M."/>
            <person name="Durkin S."/>
            <person name="Harkins D."/>
            <person name="Montgomery R."/>
            <person name="Ziemer C."/>
            <person name="Klaassens E."/>
            <person name="Ocuiv P."/>
            <person name="Morrison M."/>
        </authorList>
    </citation>
    <scope>NUCLEOTIDE SEQUENCE [LARGE SCALE GENOMIC DNA]</scope>
    <source>
        <strain evidence="2 3">8</strain>
    </source>
</reference>
<protein>
    <submittedName>
        <fullName evidence="2">PHP domain protein</fullName>
        <ecNumber evidence="2">3.1.3.-</ecNumber>
    </submittedName>
</protein>